<feature type="domain" description="Helicase C-terminal" evidence="7">
    <location>
        <begin position="224"/>
        <end position="378"/>
    </location>
</feature>
<evidence type="ECO:0000256" key="5">
    <source>
        <dbReference type="SAM" id="MobiDB-lite"/>
    </source>
</evidence>
<dbReference type="PROSITE" id="PS51194">
    <property type="entry name" value="HELICASE_CTER"/>
    <property type="match status" value="1"/>
</dbReference>
<dbReference type="RefSeq" id="WP_027106535.1">
    <property type="nucleotide sequence ID" value="NZ_AUHP01000013.1"/>
</dbReference>
<evidence type="ECO:0000256" key="3">
    <source>
        <dbReference type="ARBA" id="ARBA00022806"/>
    </source>
</evidence>
<sequence>MNPQIKEEFLKQGFTELTPIQEAVYPDLNAGKSVLGLAPTGSGKTLAYTLPIIEQLTPKAGTQLIIIAPSQELAMQITNVVRDWVKVLDLTITPIIGGANVKRQVEKLKKRPEIIVGTPGRLLNLIQEKRLKMHKVKSIIIDEADDLLQDETLADCRTLVGSAPTDVQLAFFSATQTDILHQLHKWFGCDVVTHDVRAIDNTQGEVTHYLVETPTRKRTDALRRLANMNEFYGLVFFKKNSSLNDVYDKLKHHHVKVAKLSGEERKQEREQALKALRKREINLLLTTDVAARGLDIPNLPAVVNYDLPKDANTYIHRVGRTGRMGAPGVVINIGNEHDLRHFKQLVSSENFMMIPGYIYHGQLVSDKDEVEIPEETLDAKPKTPKKKKVKVKKAAAETVTKPKKKRKKRQRDQKNKGKRK</sequence>
<dbReference type="GO" id="GO:0033592">
    <property type="term" value="F:RNA strand annealing activity"/>
    <property type="evidence" value="ECO:0007669"/>
    <property type="project" value="TreeGrafter"/>
</dbReference>
<keyword evidence="2" id="KW-0378">Hydrolase</keyword>
<feature type="region of interest" description="Disordered" evidence="5">
    <location>
        <begin position="374"/>
        <end position="420"/>
    </location>
</feature>
<dbReference type="InterPro" id="IPR001650">
    <property type="entry name" value="Helicase_C-like"/>
</dbReference>
<dbReference type="CDD" id="cd18787">
    <property type="entry name" value="SF2_C_DEAD"/>
    <property type="match status" value="1"/>
</dbReference>
<dbReference type="Gene3D" id="3.40.50.300">
    <property type="entry name" value="P-loop containing nucleotide triphosphate hydrolases"/>
    <property type="match status" value="2"/>
</dbReference>
<gene>
    <name evidence="8" type="ORF">IV53_GL000268</name>
</gene>
<dbReference type="InterPro" id="IPR050547">
    <property type="entry name" value="DEAD_box_RNA_helicases"/>
</dbReference>
<keyword evidence="9" id="KW-1185">Reference proteome</keyword>
<dbReference type="EMBL" id="JQBZ01000003">
    <property type="protein sequence ID" value="KRN90353.1"/>
    <property type="molecule type" value="Genomic_DNA"/>
</dbReference>
<dbReference type="AlphaFoldDB" id="A0A0R2KLS1"/>
<dbReference type="InterPro" id="IPR011545">
    <property type="entry name" value="DEAD/DEAH_box_helicase_dom"/>
</dbReference>
<dbReference type="PANTHER" id="PTHR47963">
    <property type="entry name" value="DEAD-BOX ATP-DEPENDENT RNA HELICASE 47, MITOCHONDRIAL"/>
    <property type="match status" value="1"/>
</dbReference>
<dbReference type="GO" id="GO:0016787">
    <property type="term" value="F:hydrolase activity"/>
    <property type="evidence" value="ECO:0007669"/>
    <property type="project" value="UniProtKB-KW"/>
</dbReference>
<dbReference type="Pfam" id="PF00270">
    <property type="entry name" value="DEAD"/>
    <property type="match status" value="1"/>
</dbReference>
<dbReference type="eggNOG" id="COG0513">
    <property type="taxonomic scope" value="Bacteria"/>
</dbReference>
<dbReference type="InterPro" id="IPR044742">
    <property type="entry name" value="DEAD/DEAH_RhlB"/>
</dbReference>
<evidence type="ECO:0000259" key="7">
    <source>
        <dbReference type="PROSITE" id="PS51194"/>
    </source>
</evidence>
<dbReference type="PROSITE" id="PS51192">
    <property type="entry name" value="HELICASE_ATP_BIND_1"/>
    <property type="match status" value="1"/>
</dbReference>
<dbReference type="Proteomes" id="UP000051500">
    <property type="component" value="Unassembled WGS sequence"/>
</dbReference>
<proteinExistence type="predicted"/>
<evidence type="ECO:0000313" key="9">
    <source>
        <dbReference type="Proteomes" id="UP000051500"/>
    </source>
</evidence>
<dbReference type="GO" id="GO:0005829">
    <property type="term" value="C:cytosol"/>
    <property type="evidence" value="ECO:0007669"/>
    <property type="project" value="TreeGrafter"/>
</dbReference>
<dbReference type="InterPro" id="IPR027417">
    <property type="entry name" value="P-loop_NTPase"/>
</dbReference>
<dbReference type="SMART" id="SM00487">
    <property type="entry name" value="DEXDc"/>
    <property type="match status" value="1"/>
</dbReference>
<dbReference type="CDD" id="cd00268">
    <property type="entry name" value="DEADc"/>
    <property type="match status" value="1"/>
</dbReference>
<keyword evidence="3 8" id="KW-0347">Helicase</keyword>
<organism evidence="8 9">
    <name type="scientific">Ligilactobacillus ceti DSM 22408</name>
    <dbReference type="NCBI Taxonomy" id="1122146"/>
    <lineage>
        <taxon>Bacteria</taxon>
        <taxon>Bacillati</taxon>
        <taxon>Bacillota</taxon>
        <taxon>Bacilli</taxon>
        <taxon>Lactobacillales</taxon>
        <taxon>Lactobacillaceae</taxon>
        <taxon>Ligilactobacillus</taxon>
    </lineage>
</organism>
<dbReference type="PATRIC" id="fig|1122146.4.peg.274"/>
<comment type="caution">
    <text evidence="8">The sequence shown here is derived from an EMBL/GenBank/DDBJ whole genome shotgun (WGS) entry which is preliminary data.</text>
</comment>
<feature type="compositionally biased region" description="Basic residues" evidence="5">
    <location>
        <begin position="382"/>
        <end position="393"/>
    </location>
</feature>
<dbReference type="Pfam" id="PF00271">
    <property type="entry name" value="Helicase_C"/>
    <property type="match status" value="1"/>
</dbReference>
<dbReference type="OrthoDB" id="9805696at2"/>
<name>A0A0R2KLS1_9LACO</name>
<evidence type="ECO:0000256" key="4">
    <source>
        <dbReference type="ARBA" id="ARBA00022840"/>
    </source>
</evidence>
<accession>A0A0R2KLS1</accession>
<protein>
    <submittedName>
        <fullName evidence="8">ATP-dependent RNA helicase</fullName>
    </submittedName>
</protein>
<dbReference type="SUPFAM" id="SSF52540">
    <property type="entry name" value="P-loop containing nucleoside triphosphate hydrolases"/>
    <property type="match status" value="1"/>
</dbReference>
<keyword evidence="4" id="KW-0067">ATP-binding</keyword>
<feature type="compositionally biased region" description="Basic residues" evidence="5">
    <location>
        <begin position="401"/>
        <end position="420"/>
    </location>
</feature>
<dbReference type="GO" id="GO:0005524">
    <property type="term" value="F:ATP binding"/>
    <property type="evidence" value="ECO:0007669"/>
    <property type="project" value="UniProtKB-KW"/>
</dbReference>
<feature type="domain" description="Helicase ATP-binding" evidence="6">
    <location>
        <begin position="25"/>
        <end position="194"/>
    </location>
</feature>
<dbReference type="PANTHER" id="PTHR47963:SF7">
    <property type="entry name" value="ATP-DEPENDENT RNA HELICASE YFML-RELATED"/>
    <property type="match status" value="1"/>
</dbReference>
<dbReference type="GO" id="GO:0005840">
    <property type="term" value="C:ribosome"/>
    <property type="evidence" value="ECO:0007669"/>
    <property type="project" value="TreeGrafter"/>
</dbReference>
<evidence type="ECO:0000313" key="8">
    <source>
        <dbReference type="EMBL" id="KRN90353.1"/>
    </source>
</evidence>
<evidence type="ECO:0000256" key="2">
    <source>
        <dbReference type="ARBA" id="ARBA00022801"/>
    </source>
</evidence>
<dbReference type="InterPro" id="IPR014001">
    <property type="entry name" value="Helicase_ATP-bd"/>
</dbReference>
<dbReference type="STRING" id="1122146.IV53_GL000268"/>
<dbReference type="GO" id="GO:0003724">
    <property type="term" value="F:RNA helicase activity"/>
    <property type="evidence" value="ECO:0007669"/>
    <property type="project" value="TreeGrafter"/>
</dbReference>
<dbReference type="SMART" id="SM00490">
    <property type="entry name" value="HELICc"/>
    <property type="match status" value="1"/>
</dbReference>
<reference evidence="8 9" key="1">
    <citation type="journal article" date="2015" name="Genome Announc.">
        <title>Expanding the biotechnology potential of lactobacilli through comparative genomics of 213 strains and associated genera.</title>
        <authorList>
            <person name="Sun Z."/>
            <person name="Harris H.M."/>
            <person name="McCann A."/>
            <person name="Guo C."/>
            <person name="Argimon S."/>
            <person name="Zhang W."/>
            <person name="Yang X."/>
            <person name="Jeffery I.B."/>
            <person name="Cooney J.C."/>
            <person name="Kagawa T.F."/>
            <person name="Liu W."/>
            <person name="Song Y."/>
            <person name="Salvetti E."/>
            <person name="Wrobel A."/>
            <person name="Rasinkangas P."/>
            <person name="Parkhill J."/>
            <person name="Rea M.C."/>
            <person name="O'Sullivan O."/>
            <person name="Ritari J."/>
            <person name="Douillard F.P."/>
            <person name="Paul Ross R."/>
            <person name="Yang R."/>
            <person name="Briner A.E."/>
            <person name="Felis G.E."/>
            <person name="de Vos W.M."/>
            <person name="Barrangou R."/>
            <person name="Klaenhammer T.R."/>
            <person name="Caufield P.W."/>
            <person name="Cui Y."/>
            <person name="Zhang H."/>
            <person name="O'Toole P.W."/>
        </authorList>
    </citation>
    <scope>NUCLEOTIDE SEQUENCE [LARGE SCALE GENOMIC DNA]</scope>
    <source>
        <strain evidence="8 9">DSM 22408</strain>
    </source>
</reference>
<evidence type="ECO:0000259" key="6">
    <source>
        <dbReference type="PROSITE" id="PS51192"/>
    </source>
</evidence>
<evidence type="ECO:0000256" key="1">
    <source>
        <dbReference type="ARBA" id="ARBA00022741"/>
    </source>
</evidence>
<dbReference type="GO" id="GO:0009409">
    <property type="term" value="P:response to cold"/>
    <property type="evidence" value="ECO:0007669"/>
    <property type="project" value="TreeGrafter"/>
</dbReference>
<keyword evidence="1" id="KW-0547">Nucleotide-binding</keyword>